<keyword evidence="4" id="KW-1185">Reference proteome</keyword>
<dbReference type="AlphaFoldDB" id="A0A4S8M8P9"/>
<organism evidence="3 4">
    <name type="scientific">Dendrothele bispora (strain CBS 962.96)</name>
    <dbReference type="NCBI Taxonomy" id="1314807"/>
    <lineage>
        <taxon>Eukaryota</taxon>
        <taxon>Fungi</taxon>
        <taxon>Dikarya</taxon>
        <taxon>Basidiomycota</taxon>
        <taxon>Agaricomycotina</taxon>
        <taxon>Agaricomycetes</taxon>
        <taxon>Agaricomycetidae</taxon>
        <taxon>Agaricales</taxon>
        <taxon>Agaricales incertae sedis</taxon>
        <taxon>Dendrothele</taxon>
    </lineage>
</organism>
<evidence type="ECO:0000313" key="4">
    <source>
        <dbReference type="Proteomes" id="UP000297245"/>
    </source>
</evidence>
<dbReference type="EMBL" id="ML180574">
    <property type="protein sequence ID" value="THU77059.1"/>
    <property type="molecule type" value="Genomic_DNA"/>
</dbReference>
<feature type="compositionally biased region" description="Acidic residues" evidence="1">
    <location>
        <begin position="56"/>
        <end position="67"/>
    </location>
</feature>
<evidence type="ECO:0000256" key="1">
    <source>
        <dbReference type="SAM" id="MobiDB-lite"/>
    </source>
</evidence>
<protein>
    <submittedName>
        <fullName evidence="3">Uncharacterized protein</fullName>
    </submittedName>
</protein>
<proteinExistence type="predicted"/>
<sequence>MWGLSGSHPSPSDFPFEAALYDPNLLIAVYKTNDLFHSASGLQMSALPPLPKQWELEEEEEEEPAPE</sequence>
<evidence type="ECO:0000313" key="3">
    <source>
        <dbReference type="EMBL" id="THU98223.1"/>
    </source>
</evidence>
<name>A0A4S8M8P9_DENBC</name>
<gene>
    <name evidence="3" type="ORF">K435DRAFT_856861</name>
    <name evidence="2" type="ORF">K435DRAFT_878327</name>
</gene>
<dbReference type="Proteomes" id="UP000297245">
    <property type="component" value="Unassembled WGS sequence"/>
</dbReference>
<feature type="region of interest" description="Disordered" evidence="1">
    <location>
        <begin position="45"/>
        <end position="67"/>
    </location>
</feature>
<dbReference type="EMBL" id="ML179140">
    <property type="protein sequence ID" value="THU98223.1"/>
    <property type="molecule type" value="Genomic_DNA"/>
</dbReference>
<accession>A0A4S8M8P9</accession>
<evidence type="ECO:0000313" key="2">
    <source>
        <dbReference type="EMBL" id="THU77059.1"/>
    </source>
</evidence>
<reference evidence="3 4" key="1">
    <citation type="journal article" date="2019" name="Nat. Ecol. Evol.">
        <title>Megaphylogeny resolves global patterns of mushroom evolution.</title>
        <authorList>
            <person name="Varga T."/>
            <person name="Krizsan K."/>
            <person name="Foldi C."/>
            <person name="Dima B."/>
            <person name="Sanchez-Garcia M."/>
            <person name="Sanchez-Ramirez S."/>
            <person name="Szollosi G.J."/>
            <person name="Szarkandi J.G."/>
            <person name="Papp V."/>
            <person name="Albert L."/>
            <person name="Andreopoulos W."/>
            <person name="Angelini C."/>
            <person name="Antonin V."/>
            <person name="Barry K.W."/>
            <person name="Bougher N.L."/>
            <person name="Buchanan P."/>
            <person name="Buyck B."/>
            <person name="Bense V."/>
            <person name="Catcheside P."/>
            <person name="Chovatia M."/>
            <person name="Cooper J."/>
            <person name="Damon W."/>
            <person name="Desjardin D."/>
            <person name="Finy P."/>
            <person name="Geml J."/>
            <person name="Haridas S."/>
            <person name="Hughes K."/>
            <person name="Justo A."/>
            <person name="Karasinski D."/>
            <person name="Kautmanova I."/>
            <person name="Kiss B."/>
            <person name="Kocsube S."/>
            <person name="Kotiranta H."/>
            <person name="LaButti K.M."/>
            <person name="Lechner B.E."/>
            <person name="Liimatainen K."/>
            <person name="Lipzen A."/>
            <person name="Lukacs Z."/>
            <person name="Mihaltcheva S."/>
            <person name="Morgado L.N."/>
            <person name="Niskanen T."/>
            <person name="Noordeloos M.E."/>
            <person name="Ohm R.A."/>
            <person name="Ortiz-Santana B."/>
            <person name="Ovrebo C."/>
            <person name="Racz N."/>
            <person name="Riley R."/>
            <person name="Savchenko A."/>
            <person name="Shiryaev A."/>
            <person name="Soop K."/>
            <person name="Spirin V."/>
            <person name="Szebenyi C."/>
            <person name="Tomsovsky M."/>
            <person name="Tulloss R.E."/>
            <person name="Uehling J."/>
            <person name="Grigoriev I.V."/>
            <person name="Vagvolgyi C."/>
            <person name="Papp T."/>
            <person name="Martin F.M."/>
            <person name="Miettinen O."/>
            <person name="Hibbett D.S."/>
            <person name="Nagy L.G."/>
        </authorList>
    </citation>
    <scope>NUCLEOTIDE SEQUENCE [LARGE SCALE GENOMIC DNA]</scope>
    <source>
        <strain evidence="3 4">CBS 962.96</strain>
    </source>
</reference>